<dbReference type="PANTHER" id="PTHR36978">
    <property type="entry name" value="P-LOOP CONTAINING NUCLEOTIDE TRIPHOSPHATE HYDROLASE"/>
    <property type="match status" value="1"/>
</dbReference>
<dbReference type="RefSeq" id="XP_064667714.1">
    <property type="nucleotide sequence ID" value="XM_064813785.1"/>
</dbReference>
<dbReference type="InterPro" id="IPR040632">
    <property type="entry name" value="Sulfotransfer_4"/>
</dbReference>
<reference evidence="2" key="1">
    <citation type="journal article" date="2023" name="Mol. Phylogenet. Evol.">
        <title>Genome-scale phylogeny and comparative genomics of the fungal order Sordariales.</title>
        <authorList>
            <person name="Hensen N."/>
            <person name="Bonometti L."/>
            <person name="Westerberg I."/>
            <person name="Brannstrom I.O."/>
            <person name="Guillou S."/>
            <person name="Cros-Aarteil S."/>
            <person name="Calhoun S."/>
            <person name="Haridas S."/>
            <person name="Kuo A."/>
            <person name="Mondo S."/>
            <person name="Pangilinan J."/>
            <person name="Riley R."/>
            <person name="LaButti K."/>
            <person name="Andreopoulos B."/>
            <person name="Lipzen A."/>
            <person name="Chen C."/>
            <person name="Yan M."/>
            <person name="Daum C."/>
            <person name="Ng V."/>
            <person name="Clum A."/>
            <person name="Steindorff A."/>
            <person name="Ohm R.A."/>
            <person name="Martin F."/>
            <person name="Silar P."/>
            <person name="Natvig D.O."/>
            <person name="Lalanne C."/>
            <person name="Gautier V."/>
            <person name="Ament-Velasquez S.L."/>
            <person name="Kruys A."/>
            <person name="Hutchinson M.I."/>
            <person name="Powell A.J."/>
            <person name="Barry K."/>
            <person name="Miller A.N."/>
            <person name="Grigoriev I.V."/>
            <person name="Debuchy R."/>
            <person name="Gladieux P."/>
            <person name="Hiltunen Thoren M."/>
            <person name="Johannesson H."/>
        </authorList>
    </citation>
    <scope>NUCLEOTIDE SEQUENCE</scope>
    <source>
        <strain evidence="2">CBS 508.74</strain>
    </source>
</reference>
<feature type="transmembrane region" description="Helical" evidence="1">
    <location>
        <begin position="270"/>
        <end position="288"/>
    </location>
</feature>
<organism evidence="2 3">
    <name type="scientific">Canariomyces notabilis</name>
    <dbReference type="NCBI Taxonomy" id="2074819"/>
    <lineage>
        <taxon>Eukaryota</taxon>
        <taxon>Fungi</taxon>
        <taxon>Dikarya</taxon>
        <taxon>Ascomycota</taxon>
        <taxon>Pezizomycotina</taxon>
        <taxon>Sordariomycetes</taxon>
        <taxon>Sordariomycetidae</taxon>
        <taxon>Sordariales</taxon>
        <taxon>Chaetomiaceae</taxon>
        <taxon>Canariomyces</taxon>
    </lineage>
</organism>
<comment type="caution">
    <text evidence="2">The sequence shown here is derived from an EMBL/GenBank/DDBJ whole genome shotgun (WGS) entry which is preliminary data.</text>
</comment>
<dbReference type="PANTHER" id="PTHR36978:SF4">
    <property type="entry name" value="P-LOOP CONTAINING NUCLEOSIDE TRIPHOSPHATE HYDROLASE PROTEIN"/>
    <property type="match status" value="1"/>
</dbReference>
<proteinExistence type="predicted"/>
<reference evidence="2" key="2">
    <citation type="submission" date="2023-05" db="EMBL/GenBank/DDBJ databases">
        <authorList>
            <consortium name="Lawrence Berkeley National Laboratory"/>
            <person name="Steindorff A."/>
            <person name="Hensen N."/>
            <person name="Bonometti L."/>
            <person name="Westerberg I."/>
            <person name="Brannstrom I.O."/>
            <person name="Guillou S."/>
            <person name="Cros-Aarteil S."/>
            <person name="Calhoun S."/>
            <person name="Haridas S."/>
            <person name="Kuo A."/>
            <person name="Mondo S."/>
            <person name="Pangilinan J."/>
            <person name="Riley R."/>
            <person name="Labutti K."/>
            <person name="Andreopoulos B."/>
            <person name="Lipzen A."/>
            <person name="Chen C."/>
            <person name="Yanf M."/>
            <person name="Daum C."/>
            <person name="Ng V."/>
            <person name="Clum A."/>
            <person name="Ohm R."/>
            <person name="Martin F."/>
            <person name="Silar P."/>
            <person name="Natvig D."/>
            <person name="Lalanne C."/>
            <person name="Gautier V."/>
            <person name="Ament-Velasquez S.L."/>
            <person name="Kruys A."/>
            <person name="Hutchinson M.I."/>
            <person name="Powell A.J."/>
            <person name="Barry K."/>
            <person name="Miller A.N."/>
            <person name="Grigoriev I.V."/>
            <person name="Debuchy R."/>
            <person name="Gladieux P."/>
            <person name="Thoren M.H."/>
            <person name="Johannesson H."/>
        </authorList>
    </citation>
    <scope>NUCLEOTIDE SEQUENCE</scope>
    <source>
        <strain evidence="2">CBS 508.74</strain>
    </source>
</reference>
<dbReference type="AlphaFoldDB" id="A0AAN6TAK1"/>
<keyword evidence="1" id="KW-0472">Membrane</keyword>
<dbReference type="GeneID" id="89937910"/>
<sequence length="294" mass="33294">MLPSLVQAISGLPQIQLGPDPRKRKRVVPMEVISLGFSRTGTKYGSPALQAALEILGFGPVAHGGIIPFNILDLEMARDGLEAKFRPETARCKPFGRAEFDHMLGEYRATTDTPFCHFGPELMAAYPDAKVILVERDIDSWHKSFKNTVATIAFRRGLVDRFVNFVLPEIARQRRTTDDMFAIIFNARSREEVVANSRDVYRRHYQEIRDAARPGQMLEYKLGSGWEPLCKFLDRPVPDVPFPRVNDMTAFQRGLAMHRVVFFMRAVEKLAFGLVVIAVSRFALVYLYSSSAPR</sequence>
<name>A0AAN6TAK1_9PEZI</name>
<dbReference type="Gene3D" id="3.40.50.300">
    <property type="entry name" value="P-loop containing nucleotide triphosphate hydrolases"/>
    <property type="match status" value="1"/>
</dbReference>
<keyword evidence="1" id="KW-0812">Transmembrane</keyword>
<dbReference type="InterPro" id="IPR027417">
    <property type="entry name" value="P-loop_NTPase"/>
</dbReference>
<dbReference type="EMBL" id="MU853352">
    <property type="protein sequence ID" value="KAK4110144.1"/>
    <property type="molecule type" value="Genomic_DNA"/>
</dbReference>
<protein>
    <recommendedName>
        <fullName evidence="4">Sulfotransferase family protein</fullName>
    </recommendedName>
</protein>
<evidence type="ECO:0000256" key="1">
    <source>
        <dbReference type="SAM" id="Phobius"/>
    </source>
</evidence>
<evidence type="ECO:0008006" key="4">
    <source>
        <dbReference type="Google" id="ProtNLM"/>
    </source>
</evidence>
<gene>
    <name evidence="2" type="ORF">N656DRAFT_770518</name>
</gene>
<keyword evidence="3" id="KW-1185">Reference proteome</keyword>
<evidence type="ECO:0000313" key="3">
    <source>
        <dbReference type="Proteomes" id="UP001302812"/>
    </source>
</evidence>
<evidence type="ECO:0000313" key="2">
    <source>
        <dbReference type="EMBL" id="KAK4110144.1"/>
    </source>
</evidence>
<dbReference type="Proteomes" id="UP001302812">
    <property type="component" value="Unassembled WGS sequence"/>
</dbReference>
<dbReference type="Pfam" id="PF17784">
    <property type="entry name" value="Sulfotransfer_4"/>
    <property type="match status" value="1"/>
</dbReference>
<accession>A0AAN6TAK1</accession>
<dbReference type="SUPFAM" id="SSF52540">
    <property type="entry name" value="P-loop containing nucleoside triphosphate hydrolases"/>
    <property type="match status" value="1"/>
</dbReference>
<keyword evidence="1" id="KW-1133">Transmembrane helix</keyword>